<dbReference type="Proteomes" id="UP000826661">
    <property type="component" value="Chromosome II"/>
</dbReference>
<protein>
    <submittedName>
        <fullName evidence="1">Uncharacterized protein</fullName>
    </submittedName>
</protein>
<dbReference type="AlphaFoldDB" id="A0A8G0LBC7"/>
<gene>
    <name evidence="1" type="ORF">H0G86_003800</name>
</gene>
<sequence>MVRATKALKRPFITVRQVWEDYQNGRAIRRMPTIVMSDGKEKCHAMCSECEEYNKKKYKDETPNECEEDCEEECQEKNSSLNKDQCKDKVRSQPVRDKERAARKAAQLKRSWRYYKYHEFPWVLCQPVCEESNWKGTWILQVKDMKAMNWGVDVIPCQLKKGEKFVWRPTRQLPFPFGEESSVLPSEGGQDDMMVWLGKS</sequence>
<evidence type="ECO:0000313" key="1">
    <source>
        <dbReference type="EMBL" id="QYS96560.1"/>
    </source>
</evidence>
<reference evidence="1 2" key="1">
    <citation type="journal article" date="2021" name="BMC Genomics">
        <title>Telomere-to-telomere genome assembly of asparaginase-producing Trichoderma simmonsii.</title>
        <authorList>
            <person name="Chung D."/>
            <person name="Kwon Y.M."/>
            <person name="Yang Y."/>
        </authorList>
    </citation>
    <scope>NUCLEOTIDE SEQUENCE [LARGE SCALE GENOMIC DNA]</scope>
    <source>
        <strain evidence="1 2">GH-Sj1</strain>
    </source>
</reference>
<proteinExistence type="predicted"/>
<accession>A0A8G0LBC7</accession>
<dbReference type="EMBL" id="CP075865">
    <property type="protein sequence ID" value="QYS96560.1"/>
    <property type="molecule type" value="Genomic_DNA"/>
</dbReference>
<organism evidence="1 2">
    <name type="scientific">Trichoderma simmonsii</name>
    <dbReference type="NCBI Taxonomy" id="1491479"/>
    <lineage>
        <taxon>Eukaryota</taxon>
        <taxon>Fungi</taxon>
        <taxon>Dikarya</taxon>
        <taxon>Ascomycota</taxon>
        <taxon>Pezizomycotina</taxon>
        <taxon>Sordariomycetes</taxon>
        <taxon>Hypocreomycetidae</taxon>
        <taxon>Hypocreales</taxon>
        <taxon>Hypocreaceae</taxon>
        <taxon>Trichoderma</taxon>
    </lineage>
</organism>
<name>A0A8G0LBC7_9HYPO</name>
<evidence type="ECO:0000313" key="2">
    <source>
        <dbReference type="Proteomes" id="UP000826661"/>
    </source>
</evidence>
<keyword evidence="2" id="KW-1185">Reference proteome</keyword>